<comment type="caution">
    <text evidence="2">The sequence shown here is derived from an EMBL/GenBank/DDBJ whole genome shotgun (WGS) entry which is preliminary data.</text>
</comment>
<dbReference type="RefSeq" id="WP_024447616.1">
    <property type="nucleotide sequence ID" value="NZ_LQPC01000026.1"/>
</dbReference>
<keyword evidence="1" id="KW-1133">Transmembrane helix</keyword>
<protein>
    <submittedName>
        <fullName evidence="2">Uncharacterized protein</fullName>
    </submittedName>
</protein>
<reference evidence="2 3" key="1">
    <citation type="submission" date="2016-01" db="EMBL/GenBank/DDBJ databases">
        <title>The new phylogeny of the genus Mycobacterium.</title>
        <authorList>
            <person name="Tarcisio F."/>
            <person name="Conor M."/>
            <person name="Antonella G."/>
            <person name="Elisabetta G."/>
            <person name="Giulia F.S."/>
            <person name="Sara T."/>
            <person name="Anna F."/>
            <person name="Clotilde B."/>
            <person name="Roberto B."/>
            <person name="Veronica D.S."/>
            <person name="Fabio R."/>
            <person name="Monica P."/>
            <person name="Olivier J."/>
            <person name="Enrico T."/>
            <person name="Nicola S."/>
        </authorList>
    </citation>
    <scope>NUCLEOTIDE SEQUENCE [LARGE SCALE GENOMIC DNA]</scope>
    <source>
        <strain evidence="2 3">DSM 45541</strain>
    </source>
</reference>
<evidence type="ECO:0000313" key="3">
    <source>
        <dbReference type="Proteomes" id="UP000193622"/>
    </source>
</evidence>
<evidence type="ECO:0000256" key="1">
    <source>
        <dbReference type="SAM" id="Phobius"/>
    </source>
</evidence>
<keyword evidence="1" id="KW-0812">Transmembrane</keyword>
<evidence type="ECO:0000313" key="2">
    <source>
        <dbReference type="EMBL" id="ORV89567.1"/>
    </source>
</evidence>
<gene>
    <name evidence="2" type="ORF">AWC12_09115</name>
</gene>
<dbReference type="PROSITE" id="PS51257">
    <property type="entry name" value="PROKAR_LIPOPROTEIN"/>
    <property type="match status" value="1"/>
</dbReference>
<proteinExistence type="predicted"/>
<keyword evidence="1" id="KW-0472">Membrane</keyword>
<feature type="transmembrane region" description="Helical" evidence="1">
    <location>
        <begin position="38"/>
        <end position="56"/>
    </location>
</feature>
<dbReference type="Proteomes" id="UP000193622">
    <property type="component" value="Unassembled WGS sequence"/>
</dbReference>
<feature type="transmembrane region" description="Helical" evidence="1">
    <location>
        <begin position="12"/>
        <end position="32"/>
    </location>
</feature>
<dbReference type="AlphaFoldDB" id="A0A1X1WSJ2"/>
<accession>A0A1X1WSJ2</accession>
<organism evidence="2 3">
    <name type="scientific">Mycolicibacterium iranicum</name>
    <name type="common">Mycobacterium iranicum</name>
    <dbReference type="NCBI Taxonomy" id="912594"/>
    <lineage>
        <taxon>Bacteria</taxon>
        <taxon>Bacillati</taxon>
        <taxon>Actinomycetota</taxon>
        <taxon>Actinomycetes</taxon>
        <taxon>Mycobacteriales</taxon>
        <taxon>Mycobacteriaceae</taxon>
        <taxon>Mycolicibacterium</taxon>
    </lineage>
</organism>
<dbReference type="EMBL" id="LQPC01000026">
    <property type="protein sequence ID" value="ORV89567.1"/>
    <property type="molecule type" value="Genomic_DNA"/>
</dbReference>
<sequence>MARGDHPMRTPFYGVLLSAAAFLSCWAAAIITVTWLAATIYVVAAIAAGVGVVMTLRDYES</sequence>
<name>A0A1X1WSJ2_MYCIR</name>